<dbReference type="Proteomes" id="UP000260812">
    <property type="component" value="Unassembled WGS sequence"/>
</dbReference>
<proteinExistence type="predicted"/>
<name>A0A3E3I915_9FIRM</name>
<dbReference type="EMBL" id="QVLV01000003">
    <property type="protein sequence ID" value="RGE63559.1"/>
    <property type="molecule type" value="Genomic_DNA"/>
</dbReference>
<dbReference type="GeneID" id="97986503"/>
<dbReference type="OrthoDB" id="9812495at2"/>
<evidence type="ECO:0000313" key="2">
    <source>
        <dbReference type="EMBL" id="RGE71886.1"/>
    </source>
</evidence>
<dbReference type="Proteomes" id="UP000261166">
    <property type="component" value="Unassembled WGS sequence"/>
</dbReference>
<protein>
    <submittedName>
        <fullName evidence="1">Uncharacterized protein</fullName>
    </submittedName>
</protein>
<evidence type="ECO:0000313" key="1">
    <source>
        <dbReference type="EMBL" id="RGE63559.1"/>
    </source>
</evidence>
<comment type="caution">
    <text evidence="1">The sequence shown here is derived from an EMBL/GenBank/DDBJ whole genome shotgun (WGS) entry which is preliminary data.</text>
</comment>
<gene>
    <name evidence="2" type="ORF">DWY69_10420</name>
    <name evidence="1" type="ORF">DXC51_06315</name>
</gene>
<sequence length="69" mass="8254">MYRLFNALKCDANYLHQDELNAVDYCPERLRYEEMKHIGKYRLLDKYGKDMVDTVLDKELMRCKDTSGS</sequence>
<organism evidence="1 3">
    <name type="scientific">Eisenbergiella massiliensis</name>
    <dbReference type="NCBI Taxonomy" id="1720294"/>
    <lineage>
        <taxon>Bacteria</taxon>
        <taxon>Bacillati</taxon>
        <taxon>Bacillota</taxon>
        <taxon>Clostridia</taxon>
        <taxon>Lachnospirales</taxon>
        <taxon>Lachnospiraceae</taxon>
        <taxon>Eisenbergiella</taxon>
    </lineage>
</organism>
<dbReference type="RefSeq" id="WP_021638206.1">
    <property type="nucleotide sequence ID" value="NZ_CANNOQ010000155.1"/>
</dbReference>
<dbReference type="AlphaFoldDB" id="A0A3E3I915"/>
<evidence type="ECO:0000313" key="4">
    <source>
        <dbReference type="Proteomes" id="UP000261166"/>
    </source>
</evidence>
<accession>A0A3E3I915</accession>
<evidence type="ECO:0000313" key="3">
    <source>
        <dbReference type="Proteomes" id="UP000260812"/>
    </source>
</evidence>
<reference evidence="1 4" key="1">
    <citation type="submission" date="2018-08" db="EMBL/GenBank/DDBJ databases">
        <title>A genome reference for cultivated species of the human gut microbiota.</title>
        <authorList>
            <person name="Zou Y."/>
            <person name="Xue W."/>
            <person name="Luo G."/>
        </authorList>
    </citation>
    <scope>NUCLEOTIDE SEQUENCE [LARGE SCALE GENOMIC DNA]</scope>
    <source>
        <strain evidence="2 4">AF26-4BH</strain>
        <strain evidence="1">TF05-5AC</strain>
    </source>
</reference>
<dbReference type="EMBL" id="QVLU01000008">
    <property type="protein sequence ID" value="RGE71886.1"/>
    <property type="molecule type" value="Genomic_DNA"/>
</dbReference>
<keyword evidence="3" id="KW-1185">Reference proteome</keyword>